<dbReference type="EMBL" id="JAJSOF020000005">
    <property type="protein sequence ID" value="KAJ4448309.1"/>
    <property type="molecule type" value="Genomic_DNA"/>
</dbReference>
<proteinExistence type="predicted"/>
<organism evidence="3 4">
    <name type="scientific">Periplaneta americana</name>
    <name type="common">American cockroach</name>
    <name type="synonym">Blatta americana</name>
    <dbReference type="NCBI Taxonomy" id="6978"/>
    <lineage>
        <taxon>Eukaryota</taxon>
        <taxon>Metazoa</taxon>
        <taxon>Ecdysozoa</taxon>
        <taxon>Arthropoda</taxon>
        <taxon>Hexapoda</taxon>
        <taxon>Insecta</taxon>
        <taxon>Pterygota</taxon>
        <taxon>Neoptera</taxon>
        <taxon>Polyneoptera</taxon>
        <taxon>Dictyoptera</taxon>
        <taxon>Blattodea</taxon>
        <taxon>Blattoidea</taxon>
        <taxon>Blattidae</taxon>
        <taxon>Blattinae</taxon>
        <taxon>Periplaneta</taxon>
    </lineage>
</organism>
<feature type="domain" description="PiggyBac transposable element-derived protein" evidence="2">
    <location>
        <begin position="407"/>
        <end position="528"/>
    </location>
</feature>
<protein>
    <recommendedName>
        <fullName evidence="2">PiggyBac transposable element-derived protein domain-containing protein</fullName>
    </recommendedName>
</protein>
<dbReference type="Pfam" id="PF13843">
    <property type="entry name" value="DDE_Tnp_1_7"/>
    <property type="match status" value="2"/>
</dbReference>
<comment type="caution">
    <text evidence="3">The sequence shown here is derived from an EMBL/GenBank/DDBJ whole genome shotgun (WGS) entry which is preliminary data.</text>
</comment>
<dbReference type="PANTHER" id="PTHR46599:SF3">
    <property type="entry name" value="PIGGYBAC TRANSPOSABLE ELEMENT-DERIVED PROTEIN 4"/>
    <property type="match status" value="1"/>
</dbReference>
<evidence type="ECO:0000313" key="4">
    <source>
        <dbReference type="Proteomes" id="UP001148838"/>
    </source>
</evidence>
<feature type="domain" description="PiggyBac transposable element-derived protein" evidence="2">
    <location>
        <begin position="535"/>
        <end position="639"/>
    </location>
</feature>
<evidence type="ECO:0000259" key="2">
    <source>
        <dbReference type="Pfam" id="PF13843"/>
    </source>
</evidence>
<dbReference type="PANTHER" id="PTHR46599">
    <property type="entry name" value="PIGGYBAC TRANSPOSABLE ELEMENT-DERIVED PROTEIN 4"/>
    <property type="match status" value="1"/>
</dbReference>
<name>A0ABQ8TRV3_PERAM</name>
<gene>
    <name evidence="3" type="ORF">ANN_10324</name>
</gene>
<dbReference type="InterPro" id="IPR029526">
    <property type="entry name" value="PGBD"/>
</dbReference>
<keyword evidence="4" id="KW-1185">Reference proteome</keyword>
<dbReference type="Proteomes" id="UP001148838">
    <property type="component" value="Unassembled WGS sequence"/>
</dbReference>
<evidence type="ECO:0000313" key="3">
    <source>
        <dbReference type="EMBL" id="KAJ4448309.1"/>
    </source>
</evidence>
<feature type="compositionally biased region" description="Acidic residues" evidence="1">
    <location>
        <begin position="341"/>
        <end position="356"/>
    </location>
</feature>
<reference evidence="3 4" key="1">
    <citation type="journal article" date="2022" name="Allergy">
        <title>Genome assembly and annotation of Periplaneta americana reveal a comprehensive cockroach allergen profile.</title>
        <authorList>
            <person name="Wang L."/>
            <person name="Xiong Q."/>
            <person name="Saelim N."/>
            <person name="Wang L."/>
            <person name="Nong W."/>
            <person name="Wan A.T."/>
            <person name="Shi M."/>
            <person name="Liu X."/>
            <person name="Cao Q."/>
            <person name="Hui J.H.L."/>
            <person name="Sookrung N."/>
            <person name="Leung T.F."/>
            <person name="Tungtrongchitr A."/>
            <person name="Tsui S.K.W."/>
        </authorList>
    </citation>
    <scope>NUCLEOTIDE SEQUENCE [LARGE SCALE GENOMIC DNA]</scope>
    <source>
        <strain evidence="3">PWHHKU_190912</strain>
    </source>
</reference>
<sequence>MAITRQWMRDDLRKSEVVSCQSIWHVPSRPSFVYLASTAAYKTNEPRSVHSNIATQWVQLCYPAQKVIHDFNALADWNAQSSHLAGLITVQLISRRRSRKNEDDAQDGRIGDFVVCQKSFLSVHGITKKRLQTIQRSLKFSGLAPTDDRRKYGNRPHKLSTGTHDEVIEHIKSFKGRSSHYSMEKTSKIYLPETLNECPFQPTPVSELRIEEKHPRMVIHRDAYNGAWYSSVIRPPLRKRPVNVDLLNGEFLYPDRAYEGFIYLKTSEKPKKVISLSGNRTRSRAQLRISRQASKALVFLNRRMRRARCETGLAPRTSYASVQKTKALADRAMPVAAYEGQEQEQEAESSDDDCDDNAPLSQFTTYKGKDGTSWRKSVPPRNVKTRACNIVTHLPGCKGQARQAKLPLETWSYLIDDNIIDYIVKYTNIYIRSIQNNFVRERDASITDQTEIKALFGQLYFAGALRSAKLNAKDLWTTDGTGIPLFPATMGINRFFFLLRCLHFDDITTREIIKSTDRLAPIRSVFDYHKKLPEKRPNHQSNSPSELVKRLITSISGTGRNVTFDNWFMSVPLAKELLSDHNLTCVGTVRLNKREIPPEFVQKRHEQFSSIFGFQDRLTVTSYVPKSGKVVLVASNMHYDDEN</sequence>
<evidence type="ECO:0000256" key="1">
    <source>
        <dbReference type="SAM" id="MobiDB-lite"/>
    </source>
</evidence>
<feature type="region of interest" description="Disordered" evidence="1">
    <location>
        <begin position="337"/>
        <end position="356"/>
    </location>
</feature>
<accession>A0ABQ8TRV3</accession>